<dbReference type="SMART" id="SM00470">
    <property type="entry name" value="ParB"/>
    <property type="match status" value="1"/>
</dbReference>
<dbReference type="EMBL" id="CP017244">
    <property type="protein sequence ID" value="APO77871.1"/>
    <property type="molecule type" value="Genomic_DNA"/>
</dbReference>
<proteinExistence type="predicted"/>
<protein>
    <submittedName>
        <fullName evidence="2">ParB-like nuclease domain-containing protein</fullName>
    </submittedName>
</protein>
<evidence type="ECO:0000313" key="2">
    <source>
        <dbReference type="EMBL" id="APO77871.1"/>
    </source>
</evidence>
<dbReference type="CDD" id="cd16400">
    <property type="entry name" value="ParB_Srx_like_nuclease"/>
    <property type="match status" value="1"/>
</dbReference>
<organism evidence="2 3">
    <name type="scientific">Rhizobium etli 8C-3</name>
    <dbReference type="NCBI Taxonomy" id="538025"/>
    <lineage>
        <taxon>Bacteria</taxon>
        <taxon>Pseudomonadati</taxon>
        <taxon>Pseudomonadota</taxon>
        <taxon>Alphaproteobacteria</taxon>
        <taxon>Hyphomicrobiales</taxon>
        <taxon>Rhizobiaceae</taxon>
        <taxon>Rhizobium/Agrobacterium group</taxon>
        <taxon>Rhizobium</taxon>
    </lineage>
</organism>
<geneLocation type="plasmid" evidence="3">
    <name>prsp8c3c</name>
</geneLocation>
<keyword evidence="2" id="KW-0614">Plasmid</keyword>
<feature type="domain" description="ParB-like N-terminal" evidence="1">
    <location>
        <begin position="4"/>
        <end position="87"/>
    </location>
</feature>
<dbReference type="InterPro" id="IPR003115">
    <property type="entry name" value="ParB_N"/>
</dbReference>
<dbReference type="InterPro" id="IPR036086">
    <property type="entry name" value="ParB/Sulfiredoxin_sf"/>
</dbReference>
<reference evidence="2 3" key="1">
    <citation type="submission" date="2016-09" db="EMBL/GenBank/DDBJ databases">
        <title>The complete genome sequences of Rhizobium gallicum, symbiovars gallicum and phaseoli, symbionts associated to common bean (Phaseolus vulgaris).</title>
        <authorList>
            <person name="Bustos P."/>
            <person name="Santamaria R.I."/>
            <person name="Perez-Carrascal O.M."/>
            <person name="Juarez S."/>
            <person name="Lozano L."/>
            <person name="Martinez-Flores I."/>
            <person name="Martinez-Romero E."/>
            <person name="Cevallos M."/>
            <person name="Romero D."/>
            <person name="Davila G."/>
            <person name="Gonzalez V."/>
        </authorList>
    </citation>
    <scope>NUCLEOTIDE SEQUENCE [LARGE SCALE GENOMIC DNA]</scope>
    <source>
        <strain evidence="2 3">8C-3</strain>
        <plasmid evidence="3">Plasmid prsp8c3c</plasmid>
    </source>
</reference>
<sequence length="140" mass="15835">MKFNLLPPNKLIPTEETDSRRVDEVHGLISTAGCWTVPIMVEKDALFVMDGHHRLEVALRLQLRAVPVILLDYSSVRVEAWRAGETIAPADVYDMARSRRKFPIKTTRHIALDDLPACDVSLDDLRQWYEPLGGSERLAG</sequence>
<name>A0A1L5PCF3_RHIET</name>
<accession>A0A1L5PCF3</accession>
<dbReference type="AlphaFoldDB" id="A0A1L5PCF3"/>
<dbReference type="RefSeq" id="WP_074063837.1">
    <property type="nucleotide sequence ID" value="NZ_CP017244.1"/>
</dbReference>
<dbReference type="Gene3D" id="3.90.1530.10">
    <property type="entry name" value="Conserved hypothetical protein from pyrococcus furiosus pfu- 392566-001, ParB domain"/>
    <property type="match status" value="1"/>
</dbReference>
<dbReference type="SUPFAM" id="SSF110849">
    <property type="entry name" value="ParB/Sulfiredoxin"/>
    <property type="match status" value="1"/>
</dbReference>
<evidence type="ECO:0000313" key="3">
    <source>
        <dbReference type="Proteomes" id="UP000185109"/>
    </source>
</evidence>
<evidence type="ECO:0000259" key="1">
    <source>
        <dbReference type="SMART" id="SM00470"/>
    </source>
</evidence>
<gene>
    <name evidence="2" type="ORF">AM571_PC00125</name>
</gene>
<dbReference type="Proteomes" id="UP000185109">
    <property type="component" value="Plasmid pRsp8C3c"/>
</dbReference>